<dbReference type="HAMAP" id="MF_01411">
    <property type="entry name" value="LPS_assembly_LptD"/>
    <property type="match status" value="1"/>
</dbReference>
<dbReference type="GO" id="GO:1990351">
    <property type="term" value="C:transporter complex"/>
    <property type="evidence" value="ECO:0007669"/>
    <property type="project" value="TreeGrafter"/>
</dbReference>
<dbReference type="EMBL" id="CAADFG010000155">
    <property type="protein sequence ID" value="VFJ99140.1"/>
    <property type="molecule type" value="Genomic_DNA"/>
</dbReference>
<name>A0A450V3J3_9GAMM</name>
<evidence type="ECO:0000256" key="2">
    <source>
        <dbReference type="ARBA" id="ARBA00023136"/>
    </source>
</evidence>
<proteinExistence type="inferred from homology"/>
<feature type="domain" description="LptD C-terminal" evidence="7">
    <location>
        <begin position="332"/>
        <end position="694"/>
    </location>
</feature>
<dbReference type="Pfam" id="PF04453">
    <property type="entry name" value="LptD"/>
    <property type="match status" value="1"/>
</dbReference>
<evidence type="ECO:0000259" key="6">
    <source>
        <dbReference type="Pfam" id="PF03968"/>
    </source>
</evidence>
<feature type="transmembrane region" description="Helical" evidence="5">
    <location>
        <begin position="12"/>
        <end position="33"/>
    </location>
</feature>
<evidence type="ECO:0000313" key="9">
    <source>
        <dbReference type="EMBL" id="VFJ99325.1"/>
    </source>
</evidence>
<organism evidence="9">
    <name type="scientific">Candidatus Kentrum eta</name>
    <dbReference type="NCBI Taxonomy" id="2126337"/>
    <lineage>
        <taxon>Bacteria</taxon>
        <taxon>Pseudomonadati</taxon>
        <taxon>Pseudomonadota</taxon>
        <taxon>Gammaproteobacteria</taxon>
        <taxon>Candidatus Kentrum</taxon>
    </lineage>
</organism>
<keyword evidence="1 4" id="KW-0732">Signal</keyword>
<dbReference type="InterPro" id="IPR020889">
    <property type="entry name" value="LipoPS_assembly_LptD"/>
</dbReference>
<evidence type="ECO:0000256" key="1">
    <source>
        <dbReference type="ARBA" id="ARBA00022729"/>
    </source>
</evidence>
<comment type="subcellular location">
    <subcellularLocation>
        <location evidence="4">Cell outer membrane</location>
    </subcellularLocation>
</comment>
<dbReference type="InterPro" id="IPR005653">
    <property type="entry name" value="OstA-like_N"/>
</dbReference>
<dbReference type="EMBL" id="CAADFI010000156">
    <property type="protein sequence ID" value="VFJ99325.1"/>
    <property type="molecule type" value="Genomic_DNA"/>
</dbReference>
<dbReference type="AlphaFoldDB" id="A0A450V3J3"/>
<dbReference type="PANTHER" id="PTHR30189">
    <property type="entry name" value="LPS-ASSEMBLY PROTEIN"/>
    <property type="match status" value="1"/>
</dbReference>
<evidence type="ECO:0000313" key="8">
    <source>
        <dbReference type="EMBL" id="VFJ99140.1"/>
    </source>
</evidence>
<evidence type="ECO:0000259" key="7">
    <source>
        <dbReference type="Pfam" id="PF04453"/>
    </source>
</evidence>
<keyword evidence="5" id="KW-1133">Transmembrane helix</keyword>
<reference evidence="9" key="1">
    <citation type="submission" date="2019-02" db="EMBL/GenBank/DDBJ databases">
        <authorList>
            <person name="Gruber-Vodicka R. H."/>
            <person name="Seah K. B. B."/>
        </authorList>
    </citation>
    <scope>NUCLEOTIDE SEQUENCE</scope>
    <source>
        <strain evidence="10">BECK_SA2B12</strain>
        <strain evidence="8">BECK_SA2B15</strain>
        <strain evidence="9">BECK_SA2B20</strain>
    </source>
</reference>
<evidence type="ECO:0000256" key="5">
    <source>
        <dbReference type="SAM" id="Phobius"/>
    </source>
</evidence>
<comment type="caution">
    <text evidence="4">Lacks conserved residue(s) required for the propagation of feature annotation.</text>
</comment>
<dbReference type="PANTHER" id="PTHR30189:SF1">
    <property type="entry name" value="LPS-ASSEMBLY PROTEIN LPTD"/>
    <property type="match status" value="1"/>
</dbReference>
<gene>
    <name evidence="4" type="primary">lptD</name>
    <name evidence="8" type="ORF">BECKH772A_GA0070896_101556</name>
    <name evidence="9" type="ORF">BECKH772B_GA0070898_101565</name>
    <name evidence="10" type="ORF">BECKH772C_GA0070978_101545</name>
</gene>
<comment type="similarity">
    <text evidence="4">Belongs to the LptD family.</text>
</comment>
<comment type="subunit">
    <text evidence="4">Component of the lipopolysaccharide transport and assembly complex. Interacts with LptE and LptA.</text>
</comment>
<sequence length="780" mass="88498">MSLANCPSRTYLIYTILHTTLHFILTIFFILGLQTPVLAGTDRLERDWSLCESDYKLPARPIIDAGNDNEDATYLFGDEADLSMEEASEGKISTLLGNVQVRRGTQHISADRVQYSKSLGAINAQGNVQVWDIGRYIAGESAYVNLASNEYLVKDVKFLLMDRYGRGTAEEIEIKDSNRITAKNATYTTCPGSNGFGIEPSDKARSGTEDWQLRARKLKLDKAKEWGIAHGVTIQFKNVPVLYSPYVTFPLSDKRKTGFLIPSLGASESTGSEVTVPFYWNIAPNQDATFAVRKMTERGTLLQGEYRYLTRVGTGKVGFDYLPHDNKYHDYRAVFRFQHTGTIARKWDTNVDFNWVSDENYFEDLGNSMARSSTRFLEQSADVHYSGDRWWAMGRLQGYQTIDETIQADQRPYDRLPQLQFGTQFREQNRKINFQLKGESVHFHRQSGVTGQRLDITPSISYPLRTPSAFLVPKLSLRHTLYNLDGTDVGKPTNPMRTLPIFSVDSGLFLERSARFGSRAYVHTLEPRLYYLAVPFEDQSDLPVFDTGEYTFNFGKMFRDNRFSGTDRVGDANQVALAVTTRLLEEETAEETFRASIGQIYYLRDRKVHLDLSEPVDTDDSSEIIAEVAARAAGKWRIIAGLQYDVGDDTTTKSNLGLRYEPDGQHIFNIGYRYDRTYDEQATTSFRWPLTRNWSTVGRWIYALPESRTVEAVAGLEYNSCCWAARAVIQRFLNGTDEDGAQEDFNNAFLLQLELKGLAGVGRKTAEFLTEIVPGYQSEF</sequence>
<protein>
    <recommendedName>
        <fullName evidence="4">LPS-assembly protein LptD</fullName>
    </recommendedName>
</protein>
<dbReference type="InterPro" id="IPR007543">
    <property type="entry name" value="LptD_C"/>
</dbReference>
<keyword evidence="5" id="KW-0812">Transmembrane</keyword>
<keyword evidence="2 4" id="KW-0472">Membrane</keyword>
<evidence type="ECO:0000256" key="3">
    <source>
        <dbReference type="ARBA" id="ARBA00023237"/>
    </source>
</evidence>
<keyword evidence="3 4" id="KW-0998">Cell outer membrane</keyword>
<evidence type="ECO:0000313" key="10">
    <source>
        <dbReference type="EMBL" id="VFK03973.1"/>
    </source>
</evidence>
<dbReference type="InterPro" id="IPR050218">
    <property type="entry name" value="LptD"/>
</dbReference>
<dbReference type="GO" id="GO:0009279">
    <property type="term" value="C:cell outer membrane"/>
    <property type="evidence" value="ECO:0007669"/>
    <property type="project" value="UniProtKB-SubCell"/>
</dbReference>
<evidence type="ECO:0000256" key="4">
    <source>
        <dbReference type="HAMAP-Rule" id="MF_01411"/>
    </source>
</evidence>
<dbReference type="GO" id="GO:0043165">
    <property type="term" value="P:Gram-negative-bacterium-type cell outer membrane assembly"/>
    <property type="evidence" value="ECO:0007669"/>
    <property type="project" value="UniProtKB-UniRule"/>
</dbReference>
<dbReference type="GO" id="GO:0015920">
    <property type="term" value="P:lipopolysaccharide transport"/>
    <property type="evidence" value="ECO:0007669"/>
    <property type="project" value="InterPro"/>
</dbReference>
<feature type="domain" description="Organic solvent tolerance-like N-terminal" evidence="6">
    <location>
        <begin position="90"/>
        <end position="208"/>
    </location>
</feature>
<accession>A0A450V3J3</accession>
<dbReference type="Pfam" id="PF03968">
    <property type="entry name" value="LptD_N"/>
    <property type="match status" value="1"/>
</dbReference>
<dbReference type="EMBL" id="CAADFJ010000154">
    <property type="protein sequence ID" value="VFK03973.1"/>
    <property type="molecule type" value="Genomic_DNA"/>
</dbReference>
<comment type="function">
    <text evidence="4">Together with LptE, is involved in the assembly of lipopolysaccharide (LPS) at the surface of the outer membrane.</text>
</comment>